<evidence type="ECO:0000313" key="3">
    <source>
        <dbReference type="Proteomes" id="UP000184436"/>
    </source>
</evidence>
<name>A0A1M4S8F7_9BACE</name>
<dbReference type="STRING" id="871325.SAMN05444349_10124"/>
<reference evidence="2 3" key="1">
    <citation type="submission" date="2016-11" db="EMBL/GenBank/DDBJ databases">
        <authorList>
            <person name="Jaros S."/>
            <person name="Januszkiewicz K."/>
            <person name="Wedrychowicz H."/>
        </authorList>
    </citation>
    <scope>NUCLEOTIDE SEQUENCE [LARGE SCALE GENOMIC DNA]</scope>
    <source>
        <strain evidence="2 3">DSM 26883</strain>
    </source>
</reference>
<dbReference type="OrthoDB" id="1035868at2"/>
<keyword evidence="3" id="KW-1185">Reference proteome</keyword>
<dbReference type="AlphaFoldDB" id="A0A1M4S8F7"/>
<protein>
    <submittedName>
        <fullName evidence="2">Uncharacterized protein</fullName>
    </submittedName>
</protein>
<proteinExistence type="predicted"/>
<dbReference type="Proteomes" id="UP000184436">
    <property type="component" value="Unassembled WGS sequence"/>
</dbReference>
<keyword evidence="1" id="KW-0812">Transmembrane</keyword>
<gene>
    <name evidence="2" type="ORF">SAMN05444349_10124</name>
</gene>
<feature type="transmembrane region" description="Helical" evidence="1">
    <location>
        <begin position="12"/>
        <end position="42"/>
    </location>
</feature>
<organism evidence="2 3">
    <name type="scientific">Bacteroides faecichinchillae</name>
    <dbReference type="NCBI Taxonomy" id="871325"/>
    <lineage>
        <taxon>Bacteria</taxon>
        <taxon>Pseudomonadati</taxon>
        <taxon>Bacteroidota</taxon>
        <taxon>Bacteroidia</taxon>
        <taxon>Bacteroidales</taxon>
        <taxon>Bacteroidaceae</taxon>
        <taxon>Bacteroides</taxon>
    </lineage>
</organism>
<feature type="transmembrane region" description="Helical" evidence="1">
    <location>
        <begin position="48"/>
        <end position="69"/>
    </location>
</feature>
<evidence type="ECO:0000256" key="1">
    <source>
        <dbReference type="SAM" id="Phobius"/>
    </source>
</evidence>
<evidence type="ECO:0000313" key="2">
    <source>
        <dbReference type="EMBL" id="SHE28481.1"/>
    </source>
</evidence>
<keyword evidence="1" id="KW-0472">Membrane</keyword>
<sequence>MNRSKILIITGIIILTGIILLGFWGFPIGIFLGSIVGLYFGIYKKDKLFIKWSSIAFILDLIFIIYFCIQIQHMD</sequence>
<dbReference type="EMBL" id="FQVD01000001">
    <property type="protein sequence ID" value="SHE28481.1"/>
    <property type="molecule type" value="Genomic_DNA"/>
</dbReference>
<keyword evidence="1" id="KW-1133">Transmembrane helix</keyword>
<accession>A0A1M4S8F7</accession>